<evidence type="ECO:0000313" key="3">
    <source>
        <dbReference type="Proteomes" id="UP000537204"/>
    </source>
</evidence>
<accession>A0A7W9E0W0</accession>
<feature type="domain" description="DUF5000" evidence="1">
    <location>
        <begin position="265"/>
        <end position="402"/>
    </location>
</feature>
<dbReference type="InterPro" id="IPR003961">
    <property type="entry name" value="FN3_dom"/>
</dbReference>
<sequence length="405" mass="45653">MKYIYGVYCFLMLCLFIQGCTKDDTEFKSYLKDGEIVYPGRVSPVITKPGNFRTALWWNPSPDPSVTRYVVYWNNKTDSVVVNATSHRPQDTIKATIPNLKEYTYSFIIYSYDQQGRKSIPVEANNVRVFGSLYQAGLLNRPYNATNPYTLNDNGSLTLNFNSPDTININTVIKYTNTTGASAERMLKPESSSLVLPDYKPGSTIQYKSSYIPGKGSLDTFTVSSYSVFPRIYSYVLCDRLLFKEVHLNNDAGTYESATSISKLWDGSVGPQGYPNIFHSNGSSGMPHTITFDLGKIYDNLARIEETGRDCCNNPDDFEVWGIADLTGAETNLPANNPGWKDESQAKGWVLLKEVIRTDDGKNAVIAELNNNEKPIRYIRIRIKHVTTGDGNYSNMSEIRFWNKQ</sequence>
<evidence type="ECO:0000259" key="1">
    <source>
        <dbReference type="Pfam" id="PF16391"/>
    </source>
</evidence>
<dbReference type="Gene3D" id="2.60.40.10">
    <property type="entry name" value="Immunoglobulins"/>
    <property type="match status" value="1"/>
</dbReference>
<protein>
    <recommendedName>
        <fullName evidence="1">DUF5000 domain-containing protein</fullName>
    </recommendedName>
</protein>
<dbReference type="Pfam" id="PF16391">
    <property type="entry name" value="DUF5000"/>
    <property type="match status" value="1"/>
</dbReference>
<dbReference type="InterPro" id="IPR036116">
    <property type="entry name" value="FN3_sf"/>
</dbReference>
<dbReference type="InterPro" id="IPR032164">
    <property type="entry name" value="DUF5000"/>
</dbReference>
<name>A0A7W9E0W0_9SPHI</name>
<reference evidence="2 3" key="1">
    <citation type="submission" date="2020-08" db="EMBL/GenBank/DDBJ databases">
        <title>Genomic Encyclopedia of Type Strains, Phase IV (KMG-V): Genome sequencing to study the core and pangenomes of soil and plant-associated prokaryotes.</title>
        <authorList>
            <person name="Whitman W."/>
        </authorList>
    </citation>
    <scope>NUCLEOTIDE SEQUENCE [LARGE SCALE GENOMIC DNA]</scope>
    <source>
        <strain evidence="2 3">S3M1</strain>
    </source>
</reference>
<evidence type="ECO:0000313" key="2">
    <source>
        <dbReference type="EMBL" id="MBB5638466.1"/>
    </source>
</evidence>
<dbReference type="PROSITE" id="PS51257">
    <property type="entry name" value="PROKAR_LIPOPROTEIN"/>
    <property type="match status" value="1"/>
</dbReference>
<dbReference type="SUPFAM" id="SSF49785">
    <property type="entry name" value="Galactose-binding domain-like"/>
    <property type="match status" value="1"/>
</dbReference>
<organism evidence="2 3">
    <name type="scientific">Pedobacter cryoconitis</name>
    <dbReference type="NCBI Taxonomy" id="188932"/>
    <lineage>
        <taxon>Bacteria</taxon>
        <taxon>Pseudomonadati</taxon>
        <taxon>Bacteroidota</taxon>
        <taxon>Sphingobacteriia</taxon>
        <taxon>Sphingobacteriales</taxon>
        <taxon>Sphingobacteriaceae</taxon>
        <taxon>Pedobacter</taxon>
    </lineage>
</organism>
<dbReference type="EMBL" id="JACHCE010000008">
    <property type="protein sequence ID" value="MBB5638466.1"/>
    <property type="molecule type" value="Genomic_DNA"/>
</dbReference>
<proteinExistence type="predicted"/>
<dbReference type="AlphaFoldDB" id="A0A7W9E0W0"/>
<dbReference type="Pfam" id="PF16389">
    <property type="entry name" value="DUF4998"/>
    <property type="match status" value="1"/>
</dbReference>
<dbReference type="RefSeq" id="WP_260171830.1">
    <property type="nucleotide sequence ID" value="NZ_JACHCE010000008.1"/>
</dbReference>
<dbReference type="CDD" id="cd00063">
    <property type="entry name" value="FN3"/>
    <property type="match status" value="1"/>
</dbReference>
<gene>
    <name evidence="2" type="ORF">HDE68_004395</name>
</gene>
<comment type="caution">
    <text evidence="2">The sequence shown here is derived from an EMBL/GenBank/DDBJ whole genome shotgun (WGS) entry which is preliminary data.</text>
</comment>
<dbReference type="InterPro" id="IPR013783">
    <property type="entry name" value="Ig-like_fold"/>
</dbReference>
<dbReference type="SUPFAM" id="SSF49265">
    <property type="entry name" value="Fibronectin type III"/>
    <property type="match status" value="1"/>
</dbReference>
<dbReference type="Proteomes" id="UP000537204">
    <property type="component" value="Unassembled WGS sequence"/>
</dbReference>
<dbReference type="Gene3D" id="2.60.120.260">
    <property type="entry name" value="Galactose-binding domain-like"/>
    <property type="match status" value="1"/>
</dbReference>
<dbReference type="InterPro" id="IPR008979">
    <property type="entry name" value="Galactose-bd-like_sf"/>
</dbReference>